<comment type="caution">
    <text evidence="1">The sequence shown here is derived from an EMBL/GenBank/DDBJ whole genome shotgun (WGS) entry which is preliminary data.</text>
</comment>
<gene>
    <name evidence="1" type="ORF">IAD50_01480</name>
</gene>
<dbReference type="EMBL" id="DVMM01000028">
    <property type="protein sequence ID" value="HIU28949.1"/>
    <property type="molecule type" value="Genomic_DNA"/>
</dbReference>
<name>A0A9D1I6I6_9CLOT</name>
<dbReference type="PANTHER" id="PTHR38451">
    <property type="entry name" value="TRNA (ADENINE(22)-N(1))-METHYLTRANSFERASE"/>
    <property type="match status" value="1"/>
</dbReference>
<dbReference type="PIRSF" id="PIRSF018637">
    <property type="entry name" value="TrmK"/>
    <property type="match status" value="1"/>
</dbReference>
<dbReference type="Proteomes" id="UP000824089">
    <property type="component" value="Unassembled WGS sequence"/>
</dbReference>
<dbReference type="AlphaFoldDB" id="A0A9D1I6I6"/>
<sequence length="254" mass="28885">MSKNTSNQINQRLKMLYDMMPECARMGDVGTDHGFLPIYCIQTGKCGSAVASDLREGPLQTARNNIAAYGLEDRIETLLCSGLDGYRDRDCDVIVIAGMGGFTIRKILADWLALRENDKDFPGNTLFLLQPNTAEPELRQFLWEHSFSIEEERAVKDGLHVYVGILGRFTGEPQPYTETECYTGKIMCGRLKESDRIYYEALYRKYSNVLAGLAQKREPDRTYTEKTDAYKRLLKELDRIIKSGGSNCEGKRNY</sequence>
<proteinExistence type="predicted"/>
<dbReference type="GO" id="GO:0032259">
    <property type="term" value="P:methylation"/>
    <property type="evidence" value="ECO:0007669"/>
    <property type="project" value="UniProtKB-KW"/>
</dbReference>
<dbReference type="SUPFAM" id="SSF53335">
    <property type="entry name" value="S-adenosyl-L-methionine-dependent methyltransferases"/>
    <property type="match status" value="1"/>
</dbReference>
<dbReference type="PANTHER" id="PTHR38451:SF1">
    <property type="entry name" value="TRNA (ADENINE(22)-N(1))-METHYLTRANSFERASE"/>
    <property type="match status" value="1"/>
</dbReference>
<keyword evidence="1" id="KW-0808">Transferase</keyword>
<dbReference type="InterPro" id="IPR029063">
    <property type="entry name" value="SAM-dependent_MTases_sf"/>
</dbReference>
<evidence type="ECO:0000313" key="1">
    <source>
        <dbReference type="EMBL" id="HIU28949.1"/>
    </source>
</evidence>
<dbReference type="InterPro" id="IPR006901">
    <property type="entry name" value="TrmK"/>
</dbReference>
<keyword evidence="1" id="KW-0489">Methyltransferase</keyword>
<reference evidence="1" key="1">
    <citation type="submission" date="2020-10" db="EMBL/GenBank/DDBJ databases">
        <authorList>
            <person name="Gilroy R."/>
        </authorList>
    </citation>
    <scope>NUCLEOTIDE SEQUENCE</scope>
    <source>
        <strain evidence="1">CHK195-4489</strain>
    </source>
</reference>
<dbReference type="Gene3D" id="3.40.50.150">
    <property type="entry name" value="Vaccinia Virus protein VP39"/>
    <property type="match status" value="1"/>
</dbReference>
<protein>
    <submittedName>
        <fullName evidence="1">SAM-dependent methyltransferase</fullName>
    </submittedName>
</protein>
<dbReference type="Pfam" id="PF12847">
    <property type="entry name" value="Methyltransf_18"/>
    <property type="match status" value="1"/>
</dbReference>
<evidence type="ECO:0000313" key="2">
    <source>
        <dbReference type="Proteomes" id="UP000824089"/>
    </source>
</evidence>
<organism evidence="1 2">
    <name type="scientific">Candidatus Egerieisoma faecipullorum</name>
    <dbReference type="NCBI Taxonomy" id="2840963"/>
    <lineage>
        <taxon>Bacteria</taxon>
        <taxon>Bacillati</taxon>
        <taxon>Bacillota</taxon>
        <taxon>Clostridia</taxon>
        <taxon>Eubacteriales</taxon>
        <taxon>Clostridiaceae</taxon>
        <taxon>Clostridiaceae incertae sedis</taxon>
        <taxon>Candidatus Egerieisoma</taxon>
    </lineage>
</organism>
<dbReference type="GO" id="GO:0160105">
    <property type="term" value="F:tRNA (adenine(22)-N1)-methyltransferase activity"/>
    <property type="evidence" value="ECO:0007669"/>
    <property type="project" value="InterPro"/>
</dbReference>
<accession>A0A9D1I6I6</accession>
<reference evidence="1" key="2">
    <citation type="journal article" date="2021" name="PeerJ">
        <title>Extensive microbial diversity within the chicken gut microbiome revealed by metagenomics and culture.</title>
        <authorList>
            <person name="Gilroy R."/>
            <person name="Ravi A."/>
            <person name="Getino M."/>
            <person name="Pursley I."/>
            <person name="Horton D.L."/>
            <person name="Alikhan N.F."/>
            <person name="Baker D."/>
            <person name="Gharbi K."/>
            <person name="Hall N."/>
            <person name="Watson M."/>
            <person name="Adriaenssens E.M."/>
            <person name="Foster-Nyarko E."/>
            <person name="Jarju S."/>
            <person name="Secka A."/>
            <person name="Antonio M."/>
            <person name="Oren A."/>
            <person name="Chaudhuri R.R."/>
            <person name="La Ragione R."/>
            <person name="Hildebrand F."/>
            <person name="Pallen M.J."/>
        </authorList>
    </citation>
    <scope>NUCLEOTIDE SEQUENCE</scope>
    <source>
        <strain evidence="1">CHK195-4489</strain>
    </source>
</reference>